<organism evidence="2 3">
    <name type="scientific">Plantimonas leprariae</name>
    <dbReference type="NCBI Taxonomy" id="2615207"/>
    <lineage>
        <taxon>Bacteria</taxon>
        <taxon>Pseudomonadati</taxon>
        <taxon>Pseudomonadota</taxon>
        <taxon>Alphaproteobacteria</taxon>
        <taxon>Hyphomicrobiales</taxon>
        <taxon>Aurantimonadaceae</taxon>
        <taxon>Plantimonas</taxon>
    </lineage>
</organism>
<evidence type="ECO:0000313" key="3">
    <source>
        <dbReference type="Proteomes" id="UP000432089"/>
    </source>
</evidence>
<comment type="caution">
    <text evidence="2">The sequence shown here is derived from an EMBL/GenBank/DDBJ whole genome shotgun (WGS) entry which is preliminary data.</text>
</comment>
<proteinExistence type="predicted"/>
<feature type="compositionally biased region" description="Basic and acidic residues" evidence="1">
    <location>
        <begin position="12"/>
        <end position="34"/>
    </location>
</feature>
<feature type="region of interest" description="Disordered" evidence="1">
    <location>
        <begin position="1"/>
        <end position="65"/>
    </location>
</feature>
<dbReference type="AlphaFoldDB" id="A0A7V7PQJ0"/>
<keyword evidence="3" id="KW-1185">Reference proteome</keyword>
<accession>A0A7V7PQJ0</accession>
<dbReference type="Proteomes" id="UP000432089">
    <property type="component" value="Unassembled WGS sequence"/>
</dbReference>
<name>A0A7V7PQJ0_9HYPH</name>
<evidence type="ECO:0000313" key="2">
    <source>
        <dbReference type="EMBL" id="KAB0680420.1"/>
    </source>
</evidence>
<dbReference type="EMBL" id="VZDO01000005">
    <property type="protein sequence ID" value="KAB0680420.1"/>
    <property type="molecule type" value="Genomic_DNA"/>
</dbReference>
<feature type="compositionally biased region" description="Polar residues" evidence="1">
    <location>
        <begin position="1"/>
        <end position="10"/>
    </location>
</feature>
<gene>
    <name evidence="2" type="ORF">F6X38_08470</name>
</gene>
<reference evidence="2 3" key="1">
    <citation type="submission" date="2019-09" db="EMBL/GenBank/DDBJ databases">
        <title>YIM 132180 draft genome.</title>
        <authorList>
            <person name="Zhang K."/>
        </authorList>
    </citation>
    <scope>NUCLEOTIDE SEQUENCE [LARGE SCALE GENOMIC DNA]</scope>
    <source>
        <strain evidence="2 3">YIM 132180</strain>
    </source>
</reference>
<protein>
    <submittedName>
        <fullName evidence="2">Uncharacterized protein</fullName>
    </submittedName>
</protein>
<evidence type="ECO:0000256" key="1">
    <source>
        <dbReference type="SAM" id="MobiDB-lite"/>
    </source>
</evidence>
<sequence length="65" mass="7298">MPPPSASGSRPLTDDRPPKPDKRRERLEAQLRENLKRRKEQARARREPPQDDAADDAPPGETADG</sequence>